<dbReference type="STRING" id="871325.SAMN05444349_1614"/>
<keyword evidence="8" id="KW-1185">Reference proteome</keyword>
<dbReference type="PANTHER" id="PTHR12143">
    <property type="entry name" value="PEPTIDE N-GLYCANASE PNGASE -RELATED"/>
    <property type="match status" value="1"/>
</dbReference>
<dbReference type="InterPro" id="IPR050883">
    <property type="entry name" value="PNGase"/>
</dbReference>
<dbReference type="PANTHER" id="PTHR12143:SF39">
    <property type="entry name" value="SECRETED PROTEIN"/>
    <property type="match status" value="1"/>
</dbReference>
<comment type="cofactor">
    <cofactor evidence="1">
        <name>Ca(2+)</name>
        <dbReference type="ChEBI" id="CHEBI:29108"/>
    </cofactor>
</comment>
<dbReference type="Gene3D" id="3.30.2080.10">
    <property type="entry name" value="GH92 mannosidase domain"/>
    <property type="match status" value="1"/>
</dbReference>
<evidence type="ECO:0000259" key="6">
    <source>
        <dbReference type="Pfam" id="PF17678"/>
    </source>
</evidence>
<accession>A0A1M5GEY0</accession>
<dbReference type="Pfam" id="PF17678">
    <property type="entry name" value="Glyco_hydro_92N"/>
    <property type="match status" value="1"/>
</dbReference>
<dbReference type="GO" id="GO:0030246">
    <property type="term" value="F:carbohydrate binding"/>
    <property type="evidence" value="ECO:0007669"/>
    <property type="project" value="InterPro"/>
</dbReference>
<gene>
    <name evidence="7" type="ORF">SAMN05444349_1614</name>
</gene>
<dbReference type="InterPro" id="IPR041371">
    <property type="entry name" value="GH92_N"/>
</dbReference>
<name>A0A1M5GEY0_9BACE</name>
<proteinExistence type="predicted"/>
<dbReference type="AlphaFoldDB" id="A0A1M5GEY0"/>
<protein>
    <submittedName>
        <fullName evidence="7">Alpha-1,2-mannosidase, putative</fullName>
    </submittedName>
</protein>
<dbReference type="GO" id="GO:0006516">
    <property type="term" value="P:glycoprotein catabolic process"/>
    <property type="evidence" value="ECO:0007669"/>
    <property type="project" value="TreeGrafter"/>
</dbReference>
<dbReference type="GO" id="GO:0005829">
    <property type="term" value="C:cytosol"/>
    <property type="evidence" value="ECO:0007669"/>
    <property type="project" value="TreeGrafter"/>
</dbReference>
<dbReference type="Gene3D" id="1.20.1050.60">
    <property type="entry name" value="alpha-1,2-mannosidase"/>
    <property type="match status" value="1"/>
</dbReference>
<evidence type="ECO:0000259" key="5">
    <source>
        <dbReference type="Pfam" id="PF07971"/>
    </source>
</evidence>
<evidence type="ECO:0000256" key="2">
    <source>
        <dbReference type="ARBA" id="ARBA00011245"/>
    </source>
</evidence>
<dbReference type="Proteomes" id="UP000184436">
    <property type="component" value="Unassembled WGS sequence"/>
</dbReference>
<dbReference type="InterPro" id="IPR008928">
    <property type="entry name" value="6-hairpin_glycosidase_sf"/>
</dbReference>
<dbReference type="GO" id="GO:0000224">
    <property type="term" value="F:peptide-N4-(N-acetyl-beta-glucosaminyl)asparagine amidase activity"/>
    <property type="evidence" value="ECO:0007669"/>
    <property type="project" value="TreeGrafter"/>
</dbReference>
<dbReference type="RefSeq" id="WP_073174104.1">
    <property type="nucleotide sequence ID" value="NZ_FQVD01000061.1"/>
</dbReference>
<keyword evidence="4" id="KW-0732">Signal</keyword>
<dbReference type="NCBIfam" id="TIGR01180">
    <property type="entry name" value="aman2_put"/>
    <property type="match status" value="1"/>
</dbReference>
<keyword evidence="3" id="KW-0106">Calcium</keyword>
<dbReference type="InterPro" id="IPR005887">
    <property type="entry name" value="GH92_a_mannosidase_put"/>
</dbReference>
<dbReference type="Gene3D" id="1.20.1610.10">
    <property type="entry name" value="alpha-1,2-mannosidases domains"/>
    <property type="match status" value="1"/>
</dbReference>
<feature type="domain" description="Glycosyl hydrolase family 92 N-terminal" evidence="6">
    <location>
        <begin position="38"/>
        <end position="260"/>
    </location>
</feature>
<dbReference type="Gene3D" id="2.70.98.10">
    <property type="match status" value="1"/>
</dbReference>
<dbReference type="SUPFAM" id="SSF48208">
    <property type="entry name" value="Six-hairpin glycosidases"/>
    <property type="match status" value="1"/>
</dbReference>
<dbReference type="InterPro" id="IPR012939">
    <property type="entry name" value="Glyco_hydro_92"/>
</dbReference>
<feature type="domain" description="Glycosyl hydrolase family 92" evidence="5">
    <location>
        <begin position="266"/>
        <end position="724"/>
    </location>
</feature>
<feature type="chain" id="PRO_5012861214" evidence="4">
    <location>
        <begin position="20"/>
        <end position="726"/>
    </location>
</feature>
<evidence type="ECO:0000256" key="1">
    <source>
        <dbReference type="ARBA" id="ARBA00001913"/>
    </source>
</evidence>
<evidence type="ECO:0000313" key="8">
    <source>
        <dbReference type="Proteomes" id="UP000184436"/>
    </source>
</evidence>
<dbReference type="InterPro" id="IPR014718">
    <property type="entry name" value="GH-type_carb-bd"/>
</dbReference>
<comment type="subunit">
    <text evidence="2">Monomer.</text>
</comment>
<evidence type="ECO:0000256" key="4">
    <source>
        <dbReference type="SAM" id="SignalP"/>
    </source>
</evidence>
<reference evidence="7 8" key="1">
    <citation type="submission" date="2016-11" db="EMBL/GenBank/DDBJ databases">
        <authorList>
            <person name="Jaros S."/>
            <person name="Januszkiewicz K."/>
            <person name="Wedrychowicz H."/>
        </authorList>
    </citation>
    <scope>NUCLEOTIDE SEQUENCE [LARGE SCALE GENOMIC DNA]</scope>
    <source>
        <strain evidence="7 8">DSM 26883</strain>
    </source>
</reference>
<evidence type="ECO:0000256" key="3">
    <source>
        <dbReference type="ARBA" id="ARBA00022837"/>
    </source>
</evidence>
<dbReference type="EMBL" id="FQVD01000061">
    <property type="protein sequence ID" value="SHG02274.1"/>
    <property type="molecule type" value="Genomic_DNA"/>
</dbReference>
<organism evidence="7 8">
    <name type="scientific">Bacteroides faecichinchillae</name>
    <dbReference type="NCBI Taxonomy" id="871325"/>
    <lineage>
        <taxon>Bacteria</taxon>
        <taxon>Pseudomonadati</taxon>
        <taxon>Bacteroidota</taxon>
        <taxon>Bacteroidia</taxon>
        <taxon>Bacteroidales</taxon>
        <taxon>Bacteroidaceae</taxon>
        <taxon>Bacteroides</taxon>
    </lineage>
</organism>
<sequence length="726" mass="83259">MKAISLIMKTLFIALIALNVGCNSKTKPQPSDDKLTSYVNPLLGTATLWEPEDLGYERKIEERTWGAEVFPGSSVPNAMVQLSPVTQFRSGAGYQYEDSVIYGFSHTSKGHWNLLHVPMLPVTGTVTATDYRSSYSHDNETARPGYYQVFLNRYNINAELTSTLRCAFHKYTFQSDDEKALLVNVKRSNHNVRDWDIQRVDDYAFTGMQDGGGKIYYYATSNYPIDSIEYVKDDERNEVAVVHFANSKGSKSLELKIGFSFVSAENARINLEKEMLEKSFTQVQSEADSTWEELLSKITVEGGTEREKSLFYSCLYRSFLWPALRSDVNYEYTDERGQVVNNGFHKYTDPSFWDDYRNKLILMGMLSPDVTIDVLKSIIDKGEKTGGYMPTFFHGDHASVFVSGSYLRGIKDFDLNRAYELLLQNAFVPGRGGRPYLDEYMERGWIAEKDTVNVPTWDEYKGAVTKTVEYAYDDYAIALIAKELGDEENYEVLMERSDNYKKVFDPATGFWRGRIDDGSWIEDFDPYYPYYQYMYREANAWNALFFAPHDPEGMLELYPDHKAVEDKLDSLFSEPWRGYEVHNMTGFIGNYCHGNQPGHSIPYTYYFIDEQKKSQIILDSIMNHFYDMGAEKLAYAGMDDAGEMSAWYVFNAIGLYTYSPADPEYIVTVPLFDKVTFDLHGKPFTITRKGSGQKIADIVYGNQPLKGYFITHEQLQEGKELIITTE</sequence>
<dbReference type="GO" id="GO:0005975">
    <property type="term" value="P:carbohydrate metabolic process"/>
    <property type="evidence" value="ECO:0007669"/>
    <property type="project" value="InterPro"/>
</dbReference>
<feature type="signal peptide" evidence="4">
    <location>
        <begin position="1"/>
        <end position="19"/>
    </location>
</feature>
<dbReference type="Pfam" id="PF07971">
    <property type="entry name" value="Glyco_hydro_92"/>
    <property type="match status" value="1"/>
</dbReference>
<evidence type="ECO:0000313" key="7">
    <source>
        <dbReference type="EMBL" id="SHG02274.1"/>
    </source>
</evidence>